<evidence type="ECO:0000313" key="1">
    <source>
        <dbReference type="EMBL" id="SMG02458.1"/>
    </source>
</evidence>
<proteinExistence type="predicted"/>
<dbReference type="Proteomes" id="UP000198460">
    <property type="component" value="Unassembled WGS sequence"/>
</dbReference>
<evidence type="ECO:0000313" key="2">
    <source>
        <dbReference type="Proteomes" id="UP000198460"/>
    </source>
</evidence>
<name>A0A238HBA7_9BURK</name>
<protein>
    <submittedName>
        <fullName evidence="1">Uncharacterized protein</fullName>
    </submittedName>
</protein>
<gene>
    <name evidence="1" type="ORF">BSIN_5107</name>
</gene>
<dbReference type="AlphaFoldDB" id="A0A238HBA7"/>
<organism evidence="1 2">
    <name type="scientific">Burkholderia singularis</name>
    <dbReference type="NCBI Taxonomy" id="1503053"/>
    <lineage>
        <taxon>Bacteria</taxon>
        <taxon>Pseudomonadati</taxon>
        <taxon>Pseudomonadota</taxon>
        <taxon>Betaproteobacteria</taxon>
        <taxon>Burkholderiales</taxon>
        <taxon>Burkholderiaceae</taxon>
        <taxon>Burkholderia</taxon>
        <taxon>pseudomallei group</taxon>
    </lineage>
</organism>
<reference evidence="1 2" key="1">
    <citation type="submission" date="2017-04" db="EMBL/GenBank/DDBJ databases">
        <authorList>
            <person name="Afonso C.L."/>
            <person name="Miller P.J."/>
            <person name="Scott M.A."/>
            <person name="Spackman E."/>
            <person name="Goraichik I."/>
            <person name="Dimitrov K.M."/>
            <person name="Suarez D.L."/>
            <person name="Swayne D.E."/>
        </authorList>
    </citation>
    <scope>NUCLEOTIDE SEQUENCE [LARGE SCALE GENOMIC DNA]</scope>
    <source>
        <strain evidence="1">LMG 28154</strain>
    </source>
</reference>
<accession>A0A238HBA7</accession>
<sequence length="51" mass="5844">MIERARRRRRVRFRASDFAANFRATTPASGRPAHCRFRATAAPFRLLADPA</sequence>
<dbReference type="EMBL" id="FXAN01000101">
    <property type="protein sequence ID" value="SMG02458.1"/>
    <property type="molecule type" value="Genomic_DNA"/>
</dbReference>